<dbReference type="InParanoid" id="A0A2P5EME9"/>
<accession>A0A2P5EME9</accession>
<evidence type="ECO:0000256" key="1">
    <source>
        <dbReference type="SAM" id="MobiDB-lite"/>
    </source>
</evidence>
<evidence type="ECO:0000313" key="3">
    <source>
        <dbReference type="Proteomes" id="UP000237000"/>
    </source>
</evidence>
<reference evidence="3" key="1">
    <citation type="submission" date="2016-06" db="EMBL/GenBank/DDBJ databases">
        <title>Parallel loss of symbiosis genes in relatives of nitrogen-fixing non-legume Parasponia.</title>
        <authorList>
            <person name="Van Velzen R."/>
            <person name="Holmer R."/>
            <person name="Bu F."/>
            <person name="Rutten L."/>
            <person name="Van Zeijl A."/>
            <person name="Liu W."/>
            <person name="Santuari L."/>
            <person name="Cao Q."/>
            <person name="Sharma T."/>
            <person name="Shen D."/>
            <person name="Roswanjaya Y."/>
            <person name="Wardhani T."/>
            <person name="Kalhor M.S."/>
            <person name="Jansen J."/>
            <person name="Van den Hoogen J."/>
            <person name="Gungor B."/>
            <person name="Hartog M."/>
            <person name="Hontelez J."/>
            <person name="Verver J."/>
            <person name="Yang W.-C."/>
            <person name="Schijlen E."/>
            <person name="Repin R."/>
            <person name="Schilthuizen M."/>
            <person name="Schranz E."/>
            <person name="Heidstra R."/>
            <person name="Miyata K."/>
            <person name="Fedorova E."/>
            <person name="Kohlen W."/>
            <person name="Bisseling T."/>
            <person name="Smit S."/>
            <person name="Geurts R."/>
        </authorList>
    </citation>
    <scope>NUCLEOTIDE SEQUENCE [LARGE SCALE GENOMIC DNA]</scope>
    <source>
        <strain evidence="3">cv. RG33-2</strain>
    </source>
</reference>
<sequence>ENGQNLENRLLELLLIKKWLEMVARVLGRRFSLTTRLDLPGLAESWPNLTLGICFAWLLHSLSSGVGGGIAGGGVSQKRGVGSSALRHGSSPMTAESGQPRGVLKGGGVS</sequence>
<dbReference type="Proteomes" id="UP000237000">
    <property type="component" value="Unassembled WGS sequence"/>
</dbReference>
<dbReference type="AlphaFoldDB" id="A0A2P5EME9"/>
<organism evidence="2 3">
    <name type="scientific">Trema orientale</name>
    <name type="common">Charcoal tree</name>
    <name type="synonym">Celtis orientalis</name>
    <dbReference type="NCBI Taxonomy" id="63057"/>
    <lineage>
        <taxon>Eukaryota</taxon>
        <taxon>Viridiplantae</taxon>
        <taxon>Streptophyta</taxon>
        <taxon>Embryophyta</taxon>
        <taxon>Tracheophyta</taxon>
        <taxon>Spermatophyta</taxon>
        <taxon>Magnoliopsida</taxon>
        <taxon>eudicotyledons</taxon>
        <taxon>Gunneridae</taxon>
        <taxon>Pentapetalae</taxon>
        <taxon>rosids</taxon>
        <taxon>fabids</taxon>
        <taxon>Rosales</taxon>
        <taxon>Cannabaceae</taxon>
        <taxon>Trema</taxon>
    </lineage>
</organism>
<feature type="non-terminal residue" evidence="2">
    <location>
        <position position="1"/>
    </location>
</feature>
<comment type="caution">
    <text evidence="2">The sequence shown here is derived from an EMBL/GenBank/DDBJ whole genome shotgun (WGS) entry which is preliminary data.</text>
</comment>
<dbReference type="EMBL" id="JXTC01000127">
    <property type="protein sequence ID" value="PON86747.1"/>
    <property type="molecule type" value="Genomic_DNA"/>
</dbReference>
<proteinExistence type="predicted"/>
<evidence type="ECO:0000313" key="2">
    <source>
        <dbReference type="EMBL" id="PON86747.1"/>
    </source>
</evidence>
<gene>
    <name evidence="2" type="ORF">TorRG33x02_174770</name>
</gene>
<keyword evidence="3" id="KW-1185">Reference proteome</keyword>
<feature type="region of interest" description="Disordered" evidence="1">
    <location>
        <begin position="78"/>
        <end position="110"/>
    </location>
</feature>
<name>A0A2P5EME9_TREOI</name>
<protein>
    <submittedName>
        <fullName evidence="2">Uncharacterized protein</fullName>
    </submittedName>
</protein>